<organism evidence="2 3">
    <name type="scientific">Pseudomonas caspiana</name>
    <dbReference type="NCBI Taxonomy" id="1451454"/>
    <lineage>
        <taxon>Bacteria</taxon>
        <taxon>Pseudomonadati</taxon>
        <taxon>Pseudomonadota</taxon>
        <taxon>Gammaproteobacteria</taxon>
        <taxon>Pseudomonadales</taxon>
        <taxon>Pseudomonadaceae</taxon>
        <taxon>Pseudomonas</taxon>
    </lineage>
</organism>
<dbReference type="EMBL" id="LOHF01000021">
    <property type="protein sequence ID" value="OUM71970.1"/>
    <property type="molecule type" value="Genomic_DNA"/>
</dbReference>
<feature type="chain" id="PRO_5012056603" description="DUF4148 domain-containing protein" evidence="1">
    <location>
        <begin position="22"/>
        <end position="83"/>
    </location>
</feature>
<evidence type="ECO:0000313" key="2">
    <source>
        <dbReference type="EMBL" id="OUM71970.1"/>
    </source>
</evidence>
<sequence>MKRTIALSFALSVLTATGAFASTSPIQTVAASTQVADRSSVATPEVRVAGAGNKTFDRAEVNLDKKVVVAENRKEFGSQYQRY</sequence>
<proteinExistence type="predicted"/>
<keyword evidence="3" id="KW-1185">Reference proteome</keyword>
<reference evidence="2 3" key="1">
    <citation type="journal article" date="2017" name="Syst. Appl. Microbiol.">
        <title>Pseudomonas caspiana sp. nov., a citrus pathogen in the Pseudomonas syringae phylogenetic group.</title>
        <authorList>
            <person name="Busquets A."/>
            <person name="Gomila M."/>
            <person name="Beiki F."/>
            <person name="Mulet M."/>
            <person name="Rahimian H."/>
            <person name="Garcia-Valdes E."/>
            <person name="Lalucat J."/>
        </authorList>
    </citation>
    <scope>NUCLEOTIDE SEQUENCE [LARGE SCALE GENOMIC DNA]</scope>
    <source>
        <strain evidence="2 3">FBF102</strain>
    </source>
</reference>
<feature type="signal peptide" evidence="1">
    <location>
        <begin position="1"/>
        <end position="21"/>
    </location>
</feature>
<dbReference type="AlphaFoldDB" id="A0A1Y3NWL2"/>
<keyword evidence="1" id="KW-0732">Signal</keyword>
<evidence type="ECO:0000256" key="1">
    <source>
        <dbReference type="SAM" id="SignalP"/>
    </source>
</evidence>
<evidence type="ECO:0008006" key="4">
    <source>
        <dbReference type="Google" id="ProtNLM"/>
    </source>
</evidence>
<evidence type="ECO:0000313" key="3">
    <source>
        <dbReference type="Proteomes" id="UP000195440"/>
    </source>
</evidence>
<comment type="caution">
    <text evidence="2">The sequence shown here is derived from an EMBL/GenBank/DDBJ whole genome shotgun (WGS) entry which is preliminary data.</text>
</comment>
<accession>A0A1Y3NWL2</accession>
<protein>
    <recommendedName>
        <fullName evidence="4">DUF4148 domain-containing protein</fullName>
    </recommendedName>
</protein>
<dbReference type="Proteomes" id="UP000195440">
    <property type="component" value="Unassembled WGS sequence"/>
</dbReference>
<dbReference type="RefSeq" id="WP_087272266.1">
    <property type="nucleotide sequence ID" value="NZ_JBJGBV010000020.1"/>
</dbReference>
<gene>
    <name evidence="2" type="ORF">AUC60_20950</name>
</gene>
<dbReference type="OrthoDB" id="6922106at2"/>
<name>A0A1Y3NWL2_9PSED</name>